<accession>A0A848P4V4</accession>
<reference evidence="1 2" key="1">
    <citation type="submission" date="2020-04" db="EMBL/GenBank/DDBJ databases">
        <title>Ralstonia insidiosa genome sequencing and assembly.</title>
        <authorList>
            <person name="Martins R.C.R."/>
            <person name="Perdigao-Neto L.V."/>
            <person name="Levin A.S.S."/>
            <person name="Costa S.F."/>
        </authorList>
    </citation>
    <scope>NUCLEOTIDE SEQUENCE [LARGE SCALE GENOMIC DNA]</scope>
    <source>
        <strain evidence="1 2">5047</strain>
    </source>
</reference>
<evidence type="ECO:0000313" key="2">
    <source>
        <dbReference type="Proteomes" id="UP000575469"/>
    </source>
</evidence>
<organism evidence="1 2">
    <name type="scientific">Ralstonia insidiosa</name>
    <dbReference type="NCBI Taxonomy" id="190721"/>
    <lineage>
        <taxon>Bacteria</taxon>
        <taxon>Pseudomonadati</taxon>
        <taxon>Pseudomonadota</taxon>
        <taxon>Betaproteobacteria</taxon>
        <taxon>Burkholderiales</taxon>
        <taxon>Burkholderiaceae</taxon>
        <taxon>Ralstonia</taxon>
    </lineage>
</organism>
<dbReference type="Proteomes" id="UP000575469">
    <property type="component" value="Unassembled WGS sequence"/>
</dbReference>
<dbReference type="AlphaFoldDB" id="A0A848P4V4"/>
<protein>
    <submittedName>
        <fullName evidence="1">Uncharacterized protein</fullName>
    </submittedName>
</protein>
<dbReference type="EMBL" id="JABBZM010000023">
    <property type="protein sequence ID" value="NMV40547.1"/>
    <property type="molecule type" value="Genomic_DNA"/>
</dbReference>
<comment type="caution">
    <text evidence="1">The sequence shown here is derived from an EMBL/GenBank/DDBJ whole genome shotgun (WGS) entry which is preliminary data.</text>
</comment>
<name>A0A848P4V4_9RALS</name>
<dbReference type="RefSeq" id="WP_169341185.1">
    <property type="nucleotide sequence ID" value="NZ_JABBZM010000023.1"/>
</dbReference>
<sequence length="185" mass="21244">MQAHELVVGINAWVIQDGNYGDFSRGERHKFAIEFYGPELTTSAERMKRCHHTSEGGYAVVGEVIFATPAVWVLDIGVKVFCESRPPEFAQVGQWAQGELWLGVDPFFYKEYLHKEAGMPSLFYEWTVTQIQMYKGPWIEETQGGRTVLTRDPVRKHWADTLTTDAWNDDEGRADYLLTLLRHSN</sequence>
<evidence type="ECO:0000313" key="1">
    <source>
        <dbReference type="EMBL" id="NMV40547.1"/>
    </source>
</evidence>
<gene>
    <name evidence="1" type="ORF">HGR00_21795</name>
</gene>
<proteinExistence type="predicted"/>